<dbReference type="PANTHER" id="PTHR46805:SF2">
    <property type="entry name" value="FORKHEAD BOX PROTEIN J1-A"/>
    <property type="match status" value="1"/>
</dbReference>
<dbReference type="PANTHER" id="PTHR46805">
    <property type="entry name" value="FORKHEAD BOX PROTEIN J1"/>
    <property type="match status" value="1"/>
</dbReference>
<evidence type="ECO:0000256" key="2">
    <source>
        <dbReference type="PROSITE-ProRule" id="PRU00089"/>
    </source>
</evidence>
<gene>
    <name evidence="5" type="ORF">NHX12_031220</name>
</gene>
<dbReference type="PROSITE" id="PS50039">
    <property type="entry name" value="FORK_HEAD_3"/>
    <property type="match status" value="1"/>
</dbReference>
<comment type="caution">
    <text evidence="5">The sequence shown here is derived from an EMBL/GenBank/DDBJ whole genome shotgun (WGS) entry which is preliminary data.</text>
</comment>
<sequence length="399" mass="42996">MSVSCEDPVGFEEEEEEAELPTVASNYNHHSPHSDQDSVCLDDSLTSLQWLQEFSILGAPGAPLPPGLYQYRAPPPPPPGADAPSSPLAGDPACGGGSPLTPGKPTAAAYSRRPLPLPGIVAHGHCPADVDYRTDAAVPRRKDEPGKGGFWRIDPQYAERLLSGAYKKRRLPPIQINPVLRGRVWPGPLATEPRSQQLLREFEEETEPGQSPDPRPAEGTMLGSWPVSRGVGRKRKLPPGCQAPGSRAKGPGRSSSPLLCSEEQKELGPLKGSFDWDALLDSALSGDLSLDGPLSPIPMEDQDLVVHGTQYGTQIFPVEVGKIWVGGGRGPDHHHPHHTSDLEEETFLATAFLQCPWVEEEVEQGPGDYLCTSTVNLEQLFNLEDPLVGPGDTLTETLL</sequence>
<evidence type="ECO:0000313" key="5">
    <source>
        <dbReference type="EMBL" id="KAJ3600234.1"/>
    </source>
</evidence>
<keyword evidence="6" id="KW-1185">Reference proteome</keyword>
<dbReference type="GO" id="GO:0005634">
    <property type="term" value="C:nucleus"/>
    <property type="evidence" value="ECO:0007669"/>
    <property type="project" value="UniProtKB-SubCell"/>
</dbReference>
<dbReference type="GO" id="GO:0000978">
    <property type="term" value="F:RNA polymerase II cis-regulatory region sequence-specific DNA binding"/>
    <property type="evidence" value="ECO:0007669"/>
    <property type="project" value="TreeGrafter"/>
</dbReference>
<dbReference type="EMBL" id="JANIIK010000047">
    <property type="protein sequence ID" value="KAJ3600234.1"/>
    <property type="molecule type" value="Genomic_DNA"/>
</dbReference>
<keyword evidence="2" id="KW-0539">Nucleus</keyword>
<evidence type="ECO:0000313" key="6">
    <source>
        <dbReference type="Proteomes" id="UP001148018"/>
    </source>
</evidence>
<evidence type="ECO:0000256" key="3">
    <source>
        <dbReference type="SAM" id="MobiDB-lite"/>
    </source>
</evidence>
<comment type="subcellular location">
    <subcellularLocation>
        <location evidence="2">Nucleus</location>
    </subcellularLocation>
</comment>
<name>A0A9Q0IIP8_9TELE</name>
<feature type="DNA-binding region" description="Fork-head" evidence="2">
    <location>
        <begin position="138"/>
        <end position="171"/>
    </location>
</feature>
<proteinExistence type="predicted"/>
<feature type="region of interest" description="Disordered" evidence="3">
    <location>
        <begin position="1"/>
        <end position="38"/>
    </location>
</feature>
<feature type="domain" description="Fork-head" evidence="4">
    <location>
        <begin position="138"/>
        <end position="171"/>
    </location>
</feature>
<reference evidence="5" key="1">
    <citation type="submission" date="2022-07" db="EMBL/GenBank/DDBJ databases">
        <title>Chromosome-level genome of Muraenolepis orangiensis.</title>
        <authorList>
            <person name="Kim J."/>
        </authorList>
    </citation>
    <scope>NUCLEOTIDE SEQUENCE</scope>
    <source>
        <strain evidence="5">KU_S4_2022</strain>
        <tissue evidence="5">Muscle</tissue>
    </source>
</reference>
<dbReference type="InterPro" id="IPR047513">
    <property type="entry name" value="FOXJ1"/>
</dbReference>
<protein>
    <recommendedName>
        <fullName evidence="4">Fork-head domain-containing protein</fullName>
    </recommendedName>
</protein>
<organism evidence="5 6">
    <name type="scientific">Muraenolepis orangiensis</name>
    <name type="common">Patagonian moray cod</name>
    <dbReference type="NCBI Taxonomy" id="630683"/>
    <lineage>
        <taxon>Eukaryota</taxon>
        <taxon>Metazoa</taxon>
        <taxon>Chordata</taxon>
        <taxon>Craniata</taxon>
        <taxon>Vertebrata</taxon>
        <taxon>Euteleostomi</taxon>
        <taxon>Actinopterygii</taxon>
        <taxon>Neopterygii</taxon>
        <taxon>Teleostei</taxon>
        <taxon>Neoteleostei</taxon>
        <taxon>Acanthomorphata</taxon>
        <taxon>Zeiogadaria</taxon>
        <taxon>Gadariae</taxon>
        <taxon>Gadiformes</taxon>
        <taxon>Muraenolepidoidei</taxon>
        <taxon>Muraenolepididae</taxon>
        <taxon>Muraenolepis</taxon>
    </lineage>
</organism>
<keyword evidence="1 2" id="KW-0238">DNA-binding</keyword>
<feature type="compositionally biased region" description="Acidic residues" evidence="3">
    <location>
        <begin position="9"/>
        <end position="19"/>
    </location>
</feature>
<evidence type="ECO:0000256" key="1">
    <source>
        <dbReference type="ARBA" id="ARBA00023125"/>
    </source>
</evidence>
<evidence type="ECO:0000259" key="4">
    <source>
        <dbReference type="PROSITE" id="PS50039"/>
    </source>
</evidence>
<dbReference type="GO" id="GO:0000981">
    <property type="term" value="F:DNA-binding transcription factor activity, RNA polymerase II-specific"/>
    <property type="evidence" value="ECO:0007669"/>
    <property type="project" value="TreeGrafter"/>
</dbReference>
<dbReference type="OrthoDB" id="691130at2759"/>
<accession>A0A9Q0IIP8</accession>
<dbReference type="AlphaFoldDB" id="A0A9Q0IIP8"/>
<dbReference type="Proteomes" id="UP001148018">
    <property type="component" value="Unassembled WGS sequence"/>
</dbReference>
<feature type="region of interest" description="Disordered" evidence="3">
    <location>
        <begin position="65"/>
        <end position="111"/>
    </location>
</feature>
<feature type="region of interest" description="Disordered" evidence="3">
    <location>
        <begin position="201"/>
        <end position="259"/>
    </location>
</feature>
<dbReference type="InterPro" id="IPR001766">
    <property type="entry name" value="Fork_head_dom"/>
</dbReference>